<organism evidence="2 3">
    <name type="scientific">Eiseniibacteriota bacterium</name>
    <dbReference type="NCBI Taxonomy" id="2212470"/>
    <lineage>
        <taxon>Bacteria</taxon>
        <taxon>Candidatus Eiseniibacteriota</taxon>
    </lineage>
</organism>
<gene>
    <name evidence="2" type="ORF">FJY75_11830</name>
</gene>
<evidence type="ECO:0000313" key="2">
    <source>
        <dbReference type="EMBL" id="MBM3318531.1"/>
    </source>
</evidence>
<dbReference type="InterPro" id="IPR025965">
    <property type="entry name" value="FlgD/Vpr_Ig-like"/>
</dbReference>
<proteinExistence type="predicted"/>
<accession>A0A937XA86</accession>
<comment type="caution">
    <text evidence="2">The sequence shown here is derived from an EMBL/GenBank/DDBJ whole genome shotgun (WGS) entry which is preliminary data.</text>
</comment>
<dbReference type="AlphaFoldDB" id="A0A937XA86"/>
<feature type="non-terminal residue" evidence="2">
    <location>
        <position position="1"/>
    </location>
</feature>
<dbReference type="Pfam" id="PF13860">
    <property type="entry name" value="FlgD_ig"/>
    <property type="match status" value="1"/>
</dbReference>
<evidence type="ECO:0000259" key="1">
    <source>
        <dbReference type="Pfam" id="PF13860"/>
    </source>
</evidence>
<name>A0A937XA86_UNCEI</name>
<sequence length="79" mass="8370">KGAARGLFSLAGPEPVTVDLHDLTGRRVRRLHDGLLGGGIHSLSWDGLIDGGGAAPAGVYFVRARLGERLVEGRVTRLR</sequence>
<dbReference type="Proteomes" id="UP000748308">
    <property type="component" value="Unassembled WGS sequence"/>
</dbReference>
<protein>
    <recommendedName>
        <fullName evidence="1">FlgD/Vpr Ig-like domain-containing protein</fullName>
    </recommendedName>
</protein>
<evidence type="ECO:0000313" key="3">
    <source>
        <dbReference type="Proteomes" id="UP000748308"/>
    </source>
</evidence>
<feature type="domain" description="FlgD/Vpr Ig-like" evidence="1">
    <location>
        <begin position="5"/>
        <end position="64"/>
    </location>
</feature>
<dbReference type="Gene3D" id="2.60.40.4070">
    <property type="match status" value="1"/>
</dbReference>
<reference evidence="2" key="1">
    <citation type="submission" date="2019-03" db="EMBL/GenBank/DDBJ databases">
        <title>Lake Tanganyika Metagenome-Assembled Genomes (MAGs).</title>
        <authorList>
            <person name="Tran P."/>
        </authorList>
    </citation>
    <scope>NUCLEOTIDE SEQUENCE</scope>
    <source>
        <strain evidence="2">M_DeepCast_400m_m2_100</strain>
    </source>
</reference>
<dbReference type="EMBL" id="VGIY01000389">
    <property type="protein sequence ID" value="MBM3318531.1"/>
    <property type="molecule type" value="Genomic_DNA"/>
</dbReference>